<accession>A0A0K6IDE3</accession>
<keyword evidence="5 7" id="KW-1133">Transmembrane helix</keyword>
<keyword evidence="3" id="KW-1003">Cell membrane</keyword>
<name>A0A0K6IDE3_9HYPH</name>
<dbReference type="AlphaFoldDB" id="A0A0K6IDE3"/>
<dbReference type="NCBIfam" id="NF009416">
    <property type="entry name" value="PRK12780.1"/>
    <property type="match status" value="1"/>
</dbReference>
<dbReference type="PANTHER" id="PTHR30065">
    <property type="entry name" value="FLAGELLAR BIOSYNTHETIC PROTEIN FLIR"/>
    <property type="match status" value="1"/>
</dbReference>
<evidence type="ECO:0000256" key="4">
    <source>
        <dbReference type="ARBA" id="ARBA00022692"/>
    </source>
</evidence>
<dbReference type="OrthoDB" id="9779817at2"/>
<evidence type="ECO:0000256" key="3">
    <source>
        <dbReference type="ARBA" id="ARBA00022475"/>
    </source>
</evidence>
<comment type="subcellular location">
    <subcellularLocation>
        <location evidence="1">Cell membrane</location>
        <topology evidence="1">Multi-pass membrane protein</topology>
    </subcellularLocation>
</comment>
<feature type="transmembrane region" description="Helical" evidence="7">
    <location>
        <begin position="184"/>
        <end position="206"/>
    </location>
</feature>
<evidence type="ECO:0000313" key="8">
    <source>
        <dbReference type="EMBL" id="CUB01135.1"/>
    </source>
</evidence>
<dbReference type="GO" id="GO:0006605">
    <property type="term" value="P:protein targeting"/>
    <property type="evidence" value="ECO:0007669"/>
    <property type="project" value="InterPro"/>
</dbReference>
<keyword evidence="6 7" id="KW-0472">Membrane</keyword>
<proteinExistence type="inferred from homology"/>
<dbReference type="Proteomes" id="UP000183900">
    <property type="component" value="Unassembled WGS sequence"/>
</dbReference>
<dbReference type="InterPro" id="IPR002010">
    <property type="entry name" value="T3SS_IM_R"/>
</dbReference>
<organism evidence="8 9">
    <name type="scientific">Pannonibacter indicus</name>
    <dbReference type="NCBI Taxonomy" id="466044"/>
    <lineage>
        <taxon>Bacteria</taxon>
        <taxon>Pseudomonadati</taxon>
        <taxon>Pseudomonadota</taxon>
        <taxon>Alphaproteobacteria</taxon>
        <taxon>Hyphomicrobiales</taxon>
        <taxon>Stappiaceae</taxon>
        <taxon>Pannonibacter</taxon>
    </lineage>
</organism>
<keyword evidence="4 7" id="KW-0812">Transmembrane</keyword>
<feature type="transmembrane region" description="Helical" evidence="7">
    <location>
        <begin position="13"/>
        <end position="31"/>
    </location>
</feature>
<evidence type="ECO:0000256" key="1">
    <source>
        <dbReference type="ARBA" id="ARBA00004651"/>
    </source>
</evidence>
<keyword evidence="8" id="KW-0969">Cilium</keyword>
<keyword evidence="9" id="KW-1185">Reference proteome</keyword>
<keyword evidence="8" id="KW-0966">Cell projection</keyword>
<feature type="transmembrane region" description="Helical" evidence="7">
    <location>
        <begin position="218"/>
        <end position="246"/>
    </location>
</feature>
<evidence type="ECO:0000256" key="5">
    <source>
        <dbReference type="ARBA" id="ARBA00022989"/>
    </source>
</evidence>
<keyword evidence="8" id="KW-0282">Flagellum</keyword>
<dbReference type="RefSeq" id="WP_055457255.1">
    <property type="nucleotide sequence ID" value="NZ_CYHE01000030.1"/>
</dbReference>
<comment type="similarity">
    <text evidence="2">Belongs to the FliR/MopE/SpaR family.</text>
</comment>
<feature type="transmembrane region" description="Helical" evidence="7">
    <location>
        <begin position="83"/>
        <end position="109"/>
    </location>
</feature>
<protein>
    <submittedName>
        <fullName evidence="8">Flagellar biosynthesis protein FliR</fullName>
    </submittedName>
</protein>
<dbReference type="GO" id="GO:0005886">
    <property type="term" value="C:plasma membrane"/>
    <property type="evidence" value="ECO:0007669"/>
    <property type="project" value="UniProtKB-SubCell"/>
</dbReference>
<evidence type="ECO:0000313" key="9">
    <source>
        <dbReference type="Proteomes" id="UP000183900"/>
    </source>
</evidence>
<dbReference type="PRINTS" id="PR00953">
    <property type="entry name" value="TYPE3IMRPROT"/>
</dbReference>
<evidence type="ECO:0000256" key="6">
    <source>
        <dbReference type="ARBA" id="ARBA00023136"/>
    </source>
</evidence>
<feature type="transmembrane region" description="Helical" evidence="7">
    <location>
        <begin position="43"/>
        <end position="63"/>
    </location>
</feature>
<gene>
    <name evidence="8" type="ORF">Ga0061067_1301</name>
</gene>
<sequence length="256" mass="27334">MAGVVLSQFGVEALLATFMLFCRIGACLMVVPGFGSDRVPVKVRLFVAVSASLALAPMLAPVIQAAMPAADLKTVGRFIVSELFTGLLIGIMGRCFIAGLEMIGTFIAMSIGLSNMPGMAIEGNESLPPLASLMTLTATAMIFITNQHWELFRALAQSYNALPAGAPIDPAAGLAQLTDRLSEAFWLALRIGSPFVIYAVVINFALGLLNKLTPQIPVYFIATPFLIAGGMYFLFVILGEAIMLFLDGYATWLRFG</sequence>
<dbReference type="PANTHER" id="PTHR30065:SF1">
    <property type="entry name" value="SURFACE PRESENTATION OF ANTIGENS PROTEIN SPAR"/>
    <property type="match status" value="1"/>
</dbReference>
<reference evidence="9" key="1">
    <citation type="submission" date="2015-08" db="EMBL/GenBank/DDBJ databases">
        <authorList>
            <person name="Varghese N."/>
        </authorList>
    </citation>
    <scope>NUCLEOTIDE SEQUENCE [LARGE SCALE GENOMIC DNA]</scope>
    <source>
        <strain evidence="9">DSM 23407</strain>
    </source>
</reference>
<dbReference type="EMBL" id="CYHE01000030">
    <property type="protein sequence ID" value="CUB01135.1"/>
    <property type="molecule type" value="Genomic_DNA"/>
</dbReference>
<dbReference type="Pfam" id="PF01311">
    <property type="entry name" value="Bac_export_1"/>
    <property type="match status" value="1"/>
</dbReference>
<evidence type="ECO:0000256" key="7">
    <source>
        <dbReference type="SAM" id="Phobius"/>
    </source>
</evidence>
<evidence type="ECO:0000256" key="2">
    <source>
        <dbReference type="ARBA" id="ARBA00009772"/>
    </source>
</evidence>